<dbReference type="RefSeq" id="XP_004366258.1">
    <property type="nucleotide sequence ID" value="XM_004366201.1"/>
</dbReference>
<dbReference type="AlphaFoldDB" id="F4Q0K3"/>
<dbReference type="KEGG" id="dfa:DFA_03848"/>
<evidence type="ECO:0000313" key="9">
    <source>
        <dbReference type="Proteomes" id="UP000007797"/>
    </source>
</evidence>
<dbReference type="InterPro" id="IPR052950">
    <property type="entry name" value="CISD"/>
</dbReference>
<organism evidence="8 9">
    <name type="scientific">Cavenderia fasciculata</name>
    <name type="common">Slime mold</name>
    <name type="synonym">Dictyostelium fasciculatum</name>
    <dbReference type="NCBI Taxonomy" id="261658"/>
    <lineage>
        <taxon>Eukaryota</taxon>
        <taxon>Amoebozoa</taxon>
        <taxon>Evosea</taxon>
        <taxon>Eumycetozoa</taxon>
        <taxon>Dictyostelia</taxon>
        <taxon>Acytosteliales</taxon>
        <taxon>Cavenderiaceae</taxon>
        <taxon>Cavenderia</taxon>
    </lineage>
</organism>
<dbReference type="OrthoDB" id="15717at2759"/>
<dbReference type="Proteomes" id="UP000007797">
    <property type="component" value="Unassembled WGS sequence"/>
</dbReference>
<evidence type="ECO:0000256" key="1">
    <source>
        <dbReference type="ARBA" id="ARBA00022714"/>
    </source>
</evidence>
<evidence type="ECO:0000256" key="3">
    <source>
        <dbReference type="ARBA" id="ARBA00023004"/>
    </source>
</evidence>
<evidence type="ECO:0000256" key="6">
    <source>
        <dbReference type="SAM" id="Phobius"/>
    </source>
</evidence>
<dbReference type="EMBL" id="GL883018">
    <property type="protein sequence ID" value="EGG18354.1"/>
    <property type="molecule type" value="Genomic_DNA"/>
</dbReference>
<feature type="domain" description="Iron-binding zinc finger CDGSH type" evidence="7">
    <location>
        <begin position="58"/>
        <end position="96"/>
    </location>
</feature>
<dbReference type="PANTHER" id="PTHR46491">
    <property type="entry name" value="CDGSH IRON SULFUR DOMAIN PROTEIN HOMOLOG"/>
    <property type="match status" value="1"/>
</dbReference>
<dbReference type="GO" id="GO:0005737">
    <property type="term" value="C:cytoplasm"/>
    <property type="evidence" value="ECO:0007669"/>
    <property type="project" value="UniProtKB-ARBA"/>
</dbReference>
<protein>
    <recommendedName>
        <fullName evidence="7">Iron-binding zinc finger CDGSH type domain-containing protein</fullName>
    </recommendedName>
</protein>
<keyword evidence="6" id="KW-0472">Membrane</keyword>
<feature type="transmembrane region" description="Helical" evidence="6">
    <location>
        <begin position="102"/>
        <end position="125"/>
    </location>
</feature>
<keyword evidence="3" id="KW-0408">Iron</keyword>
<accession>F4Q0K3</accession>
<dbReference type="GeneID" id="14870587"/>
<keyword evidence="4" id="KW-0411">Iron-sulfur</keyword>
<sequence length="129" mass="14490">MSEKLQRQWDISAKNYSTEGPIPVDPSESDKWICRCGQSASYPLCDGSHKQYNQEHQTNVTPLKVAKGEDVVYVCRCGYSKNRPFCDGAHNKLREIKKNQEFDAIGMAKFTAVVGLFTAFAVIVAKKLQ</sequence>
<dbReference type="OMA" id="SDKWICR"/>
<dbReference type="PANTHER" id="PTHR46491:SF11">
    <property type="entry name" value="IRON-BINDING ZINC FINGER CDGSH TYPE DOMAIN-CONTAINING PROTEIN"/>
    <property type="match status" value="1"/>
</dbReference>
<dbReference type="GO" id="GO:0051537">
    <property type="term" value="F:2 iron, 2 sulfur cluster binding"/>
    <property type="evidence" value="ECO:0007669"/>
    <property type="project" value="UniProtKB-KW"/>
</dbReference>
<keyword evidence="2" id="KW-0479">Metal-binding</keyword>
<dbReference type="STRING" id="1054147.F4Q0K3"/>
<keyword evidence="6" id="KW-0812">Transmembrane</keyword>
<evidence type="ECO:0000256" key="5">
    <source>
        <dbReference type="ARBA" id="ARBA00034078"/>
    </source>
</evidence>
<dbReference type="Pfam" id="PF09360">
    <property type="entry name" value="zf-CDGSH"/>
    <property type="match status" value="2"/>
</dbReference>
<dbReference type="InterPro" id="IPR018967">
    <property type="entry name" value="FeS-contain_CDGSH-typ"/>
</dbReference>
<dbReference type="SMART" id="SM00704">
    <property type="entry name" value="ZnF_CDGSH"/>
    <property type="match status" value="2"/>
</dbReference>
<evidence type="ECO:0000259" key="7">
    <source>
        <dbReference type="SMART" id="SM00704"/>
    </source>
</evidence>
<evidence type="ECO:0000256" key="2">
    <source>
        <dbReference type="ARBA" id="ARBA00022723"/>
    </source>
</evidence>
<dbReference type="GO" id="GO:0046872">
    <property type="term" value="F:metal ion binding"/>
    <property type="evidence" value="ECO:0007669"/>
    <property type="project" value="UniProtKB-KW"/>
</dbReference>
<proteinExistence type="predicted"/>
<keyword evidence="1" id="KW-0001">2Fe-2S</keyword>
<dbReference type="InterPro" id="IPR042216">
    <property type="entry name" value="MitoNEET_CISD"/>
</dbReference>
<keyword evidence="9" id="KW-1185">Reference proteome</keyword>
<feature type="domain" description="Iron-binding zinc finger CDGSH type" evidence="7">
    <location>
        <begin position="19"/>
        <end position="55"/>
    </location>
</feature>
<evidence type="ECO:0000256" key="4">
    <source>
        <dbReference type="ARBA" id="ARBA00023014"/>
    </source>
</evidence>
<dbReference type="Gene3D" id="3.40.5.90">
    <property type="entry name" value="CDGSH iron-sulfur domain, mitoNEET-type"/>
    <property type="match status" value="2"/>
</dbReference>
<comment type="cofactor">
    <cofactor evidence="5">
        <name>[2Fe-2S] cluster</name>
        <dbReference type="ChEBI" id="CHEBI:190135"/>
    </cofactor>
</comment>
<gene>
    <name evidence="8" type="ORF">DFA_03848</name>
</gene>
<keyword evidence="6" id="KW-1133">Transmembrane helix</keyword>
<reference evidence="9" key="1">
    <citation type="journal article" date="2011" name="Genome Res.">
        <title>Phylogeny-wide analysis of social amoeba genomes highlights ancient origins for complex intercellular communication.</title>
        <authorList>
            <person name="Heidel A.J."/>
            <person name="Lawal H.M."/>
            <person name="Felder M."/>
            <person name="Schilde C."/>
            <person name="Helps N.R."/>
            <person name="Tunggal B."/>
            <person name="Rivero F."/>
            <person name="John U."/>
            <person name="Schleicher M."/>
            <person name="Eichinger L."/>
            <person name="Platzer M."/>
            <person name="Noegel A.A."/>
            <person name="Schaap P."/>
            <person name="Gloeckner G."/>
        </authorList>
    </citation>
    <scope>NUCLEOTIDE SEQUENCE [LARGE SCALE GENOMIC DNA]</scope>
    <source>
        <strain evidence="9">SH3</strain>
    </source>
</reference>
<evidence type="ECO:0000313" key="8">
    <source>
        <dbReference type="EMBL" id="EGG18354.1"/>
    </source>
</evidence>
<name>F4Q0K3_CACFS</name>